<name>A0A1W6ZQW5_9HYPH</name>
<dbReference type="InterPro" id="IPR008979">
    <property type="entry name" value="Galactose-bd-like_sf"/>
</dbReference>
<dbReference type="NCBIfam" id="NF033510">
    <property type="entry name" value="Ca_tandemer"/>
    <property type="match status" value="2"/>
</dbReference>
<evidence type="ECO:0000313" key="2">
    <source>
        <dbReference type="EMBL" id="ARP99500.1"/>
    </source>
</evidence>
<dbReference type="Pfam" id="PF19077">
    <property type="entry name" value="Big_13"/>
    <property type="match status" value="2"/>
</dbReference>
<dbReference type="Gene3D" id="2.60.40.10">
    <property type="entry name" value="Immunoglobulins"/>
    <property type="match status" value="2"/>
</dbReference>
<dbReference type="Proteomes" id="UP000194137">
    <property type="component" value="Chromosome"/>
</dbReference>
<feature type="region of interest" description="Disordered" evidence="1">
    <location>
        <begin position="625"/>
        <end position="652"/>
    </location>
</feature>
<dbReference type="KEGG" id="psin:CAK95_10705"/>
<sequence length="652" mass="67624">MAISLTDVIAQNTVGKSEGLPVGVPSSWGWYDGVLKVFSAPPSNFTSVTGWGSVYQKAGEPAYTNPSARVEVANAKTYVHLKTGEWVLVENQAQVQMSGAHFVNDFSGSALSMKSTALPGGGTSFSTPPTGYNDHFWYNARGTYTAGMVDAVYVQMDMRVTDPNLNLVANVGADWWRDANAPFLTDFSNNPAAGTSNWSELSTEWTTLAFYSTTTAQFLADLPPPLVGASTTEPEAKPTILSYTTDSGVAGDGITNDSTLTLSGTAKAGSSVSVYDGATKIGTATANSSGNWSFTTPQLSNAAHALTASTTDTTGKTVTSSVLNVTIDTVAPVAPKIMSFTPDTGVVGDGITTANQVTLTGTAEAGSTVKVFDGTTQIGVATANTSGNWSYQTAQLTNGTHVFTATSSDVAGNTSAASAQTNVTINSSTTTTPPVTSPGQNLLVNGSFEESTVSSGTWAAFNSVPGWTAIAGGTIELWNNLNGVKATEGNNFGELDYLGARDGFYQTVKTVAGQSYELTFDARTRFAGSSSDIEVLWNNSVVATIPPGNNWSTYKFSVTGTGGQDRLTFRETSTQSVDGLGALYDNVSLVAKQSATSAASSTTTTGTNQTLDLVTQYAAANYASSGPSTGTITSTQTSPSLAPTLTQPAYHD</sequence>
<dbReference type="InterPro" id="IPR013783">
    <property type="entry name" value="Ig-like_fold"/>
</dbReference>
<accession>A0A1W6ZQW5</accession>
<proteinExistence type="predicted"/>
<feature type="compositionally biased region" description="Low complexity" evidence="1">
    <location>
        <begin position="625"/>
        <end position="640"/>
    </location>
</feature>
<protein>
    <submittedName>
        <fullName evidence="2">Uncharacterized protein</fullName>
    </submittedName>
</protein>
<reference evidence="2 3" key="1">
    <citation type="submission" date="2017-05" db="EMBL/GenBank/DDBJ databases">
        <title>Full genome sequence of Pseudorhodoplanes sinuspersici.</title>
        <authorList>
            <person name="Dastgheib S.M.M."/>
            <person name="Shavandi M."/>
            <person name="Tirandaz H."/>
        </authorList>
    </citation>
    <scope>NUCLEOTIDE SEQUENCE [LARGE SCALE GENOMIC DNA]</scope>
    <source>
        <strain evidence="2 3">RIPI110</strain>
    </source>
</reference>
<dbReference type="RefSeq" id="WP_086087909.1">
    <property type="nucleotide sequence ID" value="NZ_CP021112.1"/>
</dbReference>
<dbReference type="Gene3D" id="2.60.120.260">
    <property type="entry name" value="Galactose-binding domain-like"/>
    <property type="match status" value="1"/>
</dbReference>
<evidence type="ECO:0000256" key="1">
    <source>
        <dbReference type="SAM" id="MobiDB-lite"/>
    </source>
</evidence>
<organism evidence="2 3">
    <name type="scientific">Pseudorhodoplanes sinuspersici</name>
    <dbReference type="NCBI Taxonomy" id="1235591"/>
    <lineage>
        <taxon>Bacteria</taxon>
        <taxon>Pseudomonadati</taxon>
        <taxon>Pseudomonadota</taxon>
        <taxon>Alphaproteobacteria</taxon>
        <taxon>Hyphomicrobiales</taxon>
        <taxon>Pseudorhodoplanes</taxon>
    </lineage>
</organism>
<dbReference type="SUPFAM" id="SSF49785">
    <property type="entry name" value="Galactose-binding domain-like"/>
    <property type="match status" value="1"/>
</dbReference>
<dbReference type="AlphaFoldDB" id="A0A1W6ZQW5"/>
<evidence type="ECO:0000313" key="3">
    <source>
        <dbReference type="Proteomes" id="UP000194137"/>
    </source>
</evidence>
<keyword evidence="3" id="KW-1185">Reference proteome</keyword>
<dbReference type="EMBL" id="CP021112">
    <property type="protein sequence ID" value="ARP99500.1"/>
    <property type="molecule type" value="Genomic_DNA"/>
</dbReference>
<gene>
    <name evidence="2" type="ORF">CAK95_10705</name>
</gene>
<dbReference type="InterPro" id="IPR044016">
    <property type="entry name" value="Big_13"/>
</dbReference>
<feature type="compositionally biased region" description="Polar residues" evidence="1">
    <location>
        <begin position="641"/>
        <end position="652"/>
    </location>
</feature>